<sequence>MYKCNKDLLNVLKIEEFPNLDETKKGILPKYSNSNCTVITLGIGNDTLSEKAISKKLSQCTFLGVDPDAEFSGNLYKTDLKGIYVQGVIGANGNTKVGKNAYKINGSTNAAAVLKGKPHLYLSENVNPV</sequence>
<organism evidence="1 2">
    <name type="scientific">Panagrolaimus davidi</name>
    <dbReference type="NCBI Taxonomy" id="227884"/>
    <lineage>
        <taxon>Eukaryota</taxon>
        <taxon>Metazoa</taxon>
        <taxon>Ecdysozoa</taxon>
        <taxon>Nematoda</taxon>
        <taxon>Chromadorea</taxon>
        <taxon>Rhabditida</taxon>
        <taxon>Tylenchina</taxon>
        <taxon>Panagrolaimomorpha</taxon>
        <taxon>Panagrolaimoidea</taxon>
        <taxon>Panagrolaimidae</taxon>
        <taxon>Panagrolaimus</taxon>
    </lineage>
</organism>
<reference evidence="2" key="1">
    <citation type="submission" date="2022-11" db="UniProtKB">
        <authorList>
            <consortium name="WormBaseParasite"/>
        </authorList>
    </citation>
    <scope>IDENTIFICATION</scope>
</reference>
<protein>
    <submittedName>
        <fullName evidence="2">Uncharacterized protein</fullName>
    </submittedName>
</protein>
<proteinExistence type="predicted"/>
<accession>A0A914P9G5</accession>
<dbReference type="AlphaFoldDB" id="A0A914P9G5"/>
<dbReference type="WBParaSite" id="PDA_v2.g14698.t1">
    <property type="protein sequence ID" value="PDA_v2.g14698.t1"/>
    <property type="gene ID" value="PDA_v2.g14698"/>
</dbReference>
<keyword evidence="1" id="KW-1185">Reference proteome</keyword>
<dbReference type="Proteomes" id="UP000887578">
    <property type="component" value="Unplaced"/>
</dbReference>
<dbReference type="PANTHER" id="PTHR22989:SF3">
    <property type="entry name" value="METHYLTRANSFERASE FKBM DOMAIN-CONTAINING PROTEIN"/>
    <property type="match status" value="1"/>
</dbReference>
<name>A0A914P9G5_9BILA</name>
<dbReference type="PANTHER" id="PTHR22989">
    <property type="entry name" value="UNCHARACTERIZED DUF13 C.ELEGANS"/>
    <property type="match status" value="1"/>
</dbReference>
<evidence type="ECO:0000313" key="1">
    <source>
        <dbReference type="Proteomes" id="UP000887578"/>
    </source>
</evidence>
<evidence type="ECO:0000313" key="2">
    <source>
        <dbReference type="WBParaSite" id="PDA_v2.g14698.t1"/>
    </source>
</evidence>